<sequence>MGVAVGKRRRKPPVTQRRWIRATAVTGAAVMLGGILGTDIAAAAGKLSLPRLDEVKPVPVSKVRAKKAAGRDDAARDARRGAPKVKWPEAATAEAELPERRGATRRAGTLPVLVGLPESGGKVKAAKDTAPPESAEIRVLDRATTKKLGVEGVVLAVRGTGGGEDGRVRVTLDYSGFEHAYGAGWASRLSFVRLPACALERPDDPTCARTEPLATDNDTDSRTLTADVPVDGTAGPSGDAAGDGPKTMLAPAAAPAAEGVTLLAATAAPSGAGGDYKATPLNPSGRWTAGSSSGGFTWSYEIQTPETPGGLEPELSLSYNSQSLDGRTAATNNQANWVGDGWSLTENYIERRYTSCNDDKTGGNNTANNGELCWHSDNATMSLEGQSHELVRDDATGTWKLKDDDGTRIERLKDTGRGNGDNDGEYWRITTTDGTQYYFGYNRLPGWTSGKPETGSTWTVPVYGNQSGEPCHQTAFADSWCTQAWRWNLDYVVDTNGNATAYYYASETNRYARNANAATGLGTVTAYERGGHPLRIEYGLRADNVYGTDAAMAKVEFTVAERCLPDDSFDCAPSKMTAANAKRWPDVPVDQYCREGEDCKGKIAPTFWTTKRLTRITTKVLAGGTYAPVDSWELRHELPDPGDGSTPTLWLAGITRAGHTAGSPQKLPEVTFLGQQLANRVDTTGDGIPPIVRYRVRQVNTETGSAIDVTYSEPECTPGDLPAEATNTKRCYPVYWSSADSPAADYKPVKDWFHKYVVTRVLENDLVGGSPAQQTDYTYVGGAAWAKSEDELTRPEHRTYSDFRGYGEVRTQVGNGTDGPRLDTRTRYFRGIEGAKVADFEGNEVDDHPVFAGMERAEAEYDDGTLISEKTTTPWRKGPTASRARPGLPALAAYMTDVAVETTRSPLKGGGWQRTRSERTFDEYGMLASQTDHGDTARTGDETCTTMTYARSTGANILELEASEKTTAGTCADPGELISEERTYYDGSTTLGAAPTRGNATRQDENDDKGTGFITVATTSYDAYGRPVKVTDAQNRAMTTEYTPATGLPTRMVVTNPLGHTLTTEIDARRGVPVAEIDANGKRTDIAYDALGRVTKVWEPGRSRSQYPDSPSAAYEYRISRTEAPAITTRELRGDGSTETSYTLYDGLLRERQVQMPALGRSGRVLTETLYDSRGLEWKVYDDYYATGDPEPVLVAGDDTKAPAAVRTEYDGAGRPTTAIALKYGTETRRVTTVYDGNHTTVIPPKGGTARTTVTDALDRPIEEIEYTNEARTASQSTTYAYNARGLLERVTDPAGTVRTFAYDARGREIRIDDPDQGRTTFTYDVLDRRVSATDARGVTLTTVYDALGRMTAVKEGSTLRSEWVYDTVAKGELTEARRYVDGQVYTHRVTGYTDDYQPTGMQVTVPSAAGALAGTYTWEFGYNDKTGLLTRIDQPALGDLPAERVVTRYDTDDQAQGLTAGGRILVNSTTYDPFGRPLRTEYNDQLRRIYRSWSYDEHTGELLRVTTDRTQAPQRVDDTHYTYDLAGNIKRIKTTTGQGEEQQTDTQCFLTDALQRLTEAWTATDDCAQDPSRSTVGGPRPYWTSYTYDALGNRTKEVHHDTGGDPAKDTVRTYTYGGQGEGKGGPNALTSVETTRDGKTETDSFTYDETGNTVTRTTGGRDQTLTWDAENQLAKVEEPGKATTEYVYDTNGERLLRKDGEGTTLYLPGGNELVLQPDGKKTGVRYYDFDGETVAVRTGGDLEFLFGDHHGTGTTAIDATTQEVVHRWLDPFGVERGALSGTWPVDRGFVGGIMDGTGLTQLGARAYDPALGRFISVDPLVDYTETQRINPYAYANNNPVTFSDPDGLFFGKLKDAFKKTVKKVTNKVKTTAKKVVKTVKKVVKTVKQVVKRVVKKVKRVVKTVARTVKKVVKRTVRVVKKYAQKAYKAAKRTYAKVKAKAKAVAKKAVSVAKRAGKAIGEGAKKAWKAATSERAAEILGHVSTITGTLAGVAAMIPGGQGAAGVLAAVSAGTGLASAGIYALNGQRDKAGTQLAGTMAAIMLTGAGSAANLIRGSGAVARGFRAAVGDGMNWTGVWLVRNGATAVERGIGQGSIALKTAAANMGGWIGLKEEFSK</sequence>
<keyword evidence="5" id="KW-1185">Reference proteome</keyword>
<dbReference type="EMBL" id="BAAAHG010000007">
    <property type="protein sequence ID" value="GAA0907827.1"/>
    <property type="molecule type" value="Genomic_DNA"/>
</dbReference>
<dbReference type="NCBIfam" id="TIGR01643">
    <property type="entry name" value="YD_repeat_2x"/>
    <property type="match status" value="1"/>
</dbReference>
<proteinExistence type="predicted"/>
<feature type="compositionally biased region" description="Basic and acidic residues" evidence="2">
    <location>
        <begin position="69"/>
        <end position="80"/>
    </location>
</feature>
<dbReference type="Gene3D" id="2.180.10.10">
    <property type="entry name" value="RHS repeat-associated core"/>
    <property type="match status" value="2"/>
</dbReference>
<feature type="region of interest" description="Disordered" evidence="2">
    <location>
        <begin position="63"/>
        <end position="97"/>
    </location>
</feature>
<dbReference type="NCBIfam" id="TIGR03696">
    <property type="entry name" value="Rhs_assc_core"/>
    <property type="match status" value="1"/>
</dbReference>
<accession>A0ABN1NGU5</accession>
<feature type="region of interest" description="Disordered" evidence="2">
    <location>
        <begin position="201"/>
        <end position="247"/>
    </location>
</feature>
<evidence type="ECO:0000313" key="4">
    <source>
        <dbReference type="EMBL" id="GAA0907827.1"/>
    </source>
</evidence>
<dbReference type="InterPro" id="IPR022385">
    <property type="entry name" value="Rhs_assc_core"/>
</dbReference>
<feature type="compositionally biased region" description="Low complexity" evidence="2">
    <location>
        <begin position="231"/>
        <end position="247"/>
    </location>
</feature>
<dbReference type="Pfam" id="PF05593">
    <property type="entry name" value="RHS_repeat"/>
    <property type="match status" value="2"/>
</dbReference>
<dbReference type="Pfam" id="PF25023">
    <property type="entry name" value="TEN_YD-shell"/>
    <property type="match status" value="1"/>
</dbReference>
<evidence type="ECO:0000256" key="2">
    <source>
        <dbReference type="SAM" id="MobiDB-lite"/>
    </source>
</evidence>
<dbReference type="InterPro" id="IPR031325">
    <property type="entry name" value="RHS_repeat"/>
</dbReference>
<feature type="region of interest" description="Disordered" evidence="2">
    <location>
        <begin position="987"/>
        <end position="1011"/>
    </location>
</feature>
<feature type="region of interest" description="Disordered" evidence="2">
    <location>
        <begin position="1617"/>
        <end position="1642"/>
    </location>
</feature>
<evidence type="ECO:0000256" key="1">
    <source>
        <dbReference type="ARBA" id="ARBA00022737"/>
    </source>
</evidence>
<gene>
    <name evidence="4" type="ORF">GCM10009549_14200</name>
</gene>
<organism evidence="4 5">
    <name type="scientific">Streptomyces thermoalcalitolerans</name>
    <dbReference type="NCBI Taxonomy" id="65605"/>
    <lineage>
        <taxon>Bacteria</taxon>
        <taxon>Bacillati</taxon>
        <taxon>Actinomycetota</taxon>
        <taxon>Actinomycetes</taxon>
        <taxon>Kitasatosporales</taxon>
        <taxon>Streptomycetaceae</taxon>
        <taxon>Streptomyces</taxon>
    </lineage>
</organism>
<feature type="domain" description="Teneurin-like YD-shell" evidence="3">
    <location>
        <begin position="1585"/>
        <end position="1841"/>
    </location>
</feature>
<keyword evidence="1" id="KW-0677">Repeat</keyword>
<dbReference type="Proteomes" id="UP001501005">
    <property type="component" value="Unassembled WGS sequence"/>
</dbReference>
<dbReference type="Gene3D" id="1.20.120.20">
    <property type="entry name" value="Apolipoprotein"/>
    <property type="match status" value="1"/>
</dbReference>
<evidence type="ECO:0000259" key="3">
    <source>
        <dbReference type="Pfam" id="PF25023"/>
    </source>
</evidence>
<dbReference type="InterPro" id="IPR050708">
    <property type="entry name" value="T6SS_VgrG/RHS"/>
</dbReference>
<dbReference type="PANTHER" id="PTHR32305:SF17">
    <property type="entry name" value="TRNA NUCLEASE WAPA"/>
    <property type="match status" value="1"/>
</dbReference>
<reference evidence="4 5" key="1">
    <citation type="journal article" date="2019" name="Int. J. Syst. Evol. Microbiol.">
        <title>The Global Catalogue of Microorganisms (GCM) 10K type strain sequencing project: providing services to taxonomists for standard genome sequencing and annotation.</title>
        <authorList>
            <consortium name="The Broad Institute Genomics Platform"/>
            <consortium name="The Broad Institute Genome Sequencing Center for Infectious Disease"/>
            <person name="Wu L."/>
            <person name="Ma J."/>
        </authorList>
    </citation>
    <scope>NUCLEOTIDE SEQUENCE [LARGE SCALE GENOMIC DNA]</scope>
    <source>
        <strain evidence="4 5">JCM 10673</strain>
    </source>
</reference>
<evidence type="ECO:0000313" key="5">
    <source>
        <dbReference type="Proteomes" id="UP001501005"/>
    </source>
</evidence>
<comment type="caution">
    <text evidence="4">The sequence shown here is derived from an EMBL/GenBank/DDBJ whole genome shotgun (WGS) entry which is preliminary data.</text>
</comment>
<dbReference type="InterPro" id="IPR056823">
    <property type="entry name" value="TEN-like_YD-shell"/>
</dbReference>
<name>A0ABN1NGU5_9ACTN</name>
<dbReference type="InterPro" id="IPR006530">
    <property type="entry name" value="YD"/>
</dbReference>
<protein>
    <submittedName>
        <fullName evidence="4">RHS repeat-associated core domain-containing protein</fullName>
    </submittedName>
</protein>
<dbReference type="PANTHER" id="PTHR32305">
    <property type="match status" value="1"/>
</dbReference>